<evidence type="ECO:0000313" key="6">
    <source>
        <dbReference type="Proteomes" id="UP001548590"/>
    </source>
</evidence>
<dbReference type="Gene3D" id="3.20.20.140">
    <property type="entry name" value="Metal-dependent hydrolases"/>
    <property type="match status" value="1"/>
</dbReference>
<comment type="caution">
    <text evidence="5">The sequence shown here is derived from an EMBL/GenBank/DDBJ whole genome shotgun (WGS) entry which is preliminary data.</text>
</comment>
<dbReference type="RefSeq" id="WP_345928158.1">
    <property type="nucleotide sequence ID" value="NZ_JBDIVF010000005.1"/>
</dbReference>
<sequence length="243" mass="26504">MIDIHCHILPGIDDGPKSVDEALDLARACVADGIRHTVATPHVFAGRYDNRRSGIARAAEVFRELLDLHRIPLALSFAGEVRLGAEVIDLLAQDQIPFLGECEGFRIMLLELPDAQIPLGALNLVRHLLSEGVRPVLVHPERNKAIMDMPERVLPFVDAGCYLQVTAASVTGQFGPRVLETTDYLLEERLVTVVASDAHNLSGRPPRMSEAHRILSGRFGEALASELCVSGPARLCGMRSQHG</sequence>
<accession>A0ABV2CVD2</accession>
<dbReference type="EC" id="3.1.3.48" evidence="2"/>
<comment type="similarity">
    <text evidence="1">Belongs to the metallo-dependent hydrolases superfamily. CpsB/CapC family.</text>
</comment>
<dbReference type="PANTHER" id="PTHR39181">
    <property type="entry name" value="TYROSINE-PROTEIN PHOSPHATASE YWQE"/>
    <property type="match status" value="1"/>
</dbReference>
<evidence type="ECO:0000256" key="3">
    <source>
        <dbReference type="ARBA" id="ARBA00022801"/>
    </source>
</evidence>
<dbReference type="SUPFAM" id="SSF51556">
    <property type="entry name" value="Metallo-dependent hydrolases"/>
    <property type="match status" value="1"/>
</dbReference>
<protein>
    <recommendedName>
        <fullName evidence="2">protein-tyrosine-phosphatase</fullName>
        <ecNumber evidence="2">3.1.3.48</ecNumber>
    </recommendedName>
</protein>
<dbReference type="PIRSF" id="PIRSF016557">
    <property type="entry name" value="Caps_synth_CpsB"/>
    <property type="match status" value="1"/>
</dbReference>
<keyword evidence="6" id="KW-1185">Reference proteome</keyword>
<dbReference type="GO" id="GO:0004725">
    <property type="term" value="F:protein tyrosine phosphatase activity"/>
    <property type="evidence" value="ECO:0007669"/>
    <property type="project" value="UniProtKB-EC"/>
</dbReference>
<dbReference type="InterPro" id="IPR032466">
    <property type="entry name" value="Metal_Hydrolase"/>
</dbReference>
<dbReference type="EMBL" id="JBEWLZ010000014">
    <property type="protein sequence ID" value="MET1491697.1"/>
    <property type="molecule type" value="Genomic_DNA"/>
</dbReference>
<proteinExistence type="inferred from homology"/>
<organism evidence="5 6">
    <name type="scientific">Uliginosibacterium paludis</name>
    <dbReference type="NCBI Taxonomy" id="1615952"/>
    <lineage>
        <taxon>Bacteria</taxon>
        <taxon>Pseudomonadati</taxon>
        <taxon>Pseudomonadota</taxon>
        <taxon>Betaproteobacteria</taxon>
        <taxon>Rhodocyclales</taxon>
        <taxon>Zoogloeaceae</taxon>
        <taxon>Uliginosibacterium</taxon>
    </lineage>
</organism>
<reference evidence="5 6" key="1">
    <citation type="submission" date="2024-07" db="EMBL/GenBank/DDBJ databases">
        <title>Uliginosibacterium paludis KCTC:42655.</title>
        <authorList>
            <person name="Kim M.K."/>
        </authorList>
    </citation>
    <scope>NUCLEOTIDE SEQUENCE [LARGE SCALE GENOMIC DNA]</scope>
    <source>
        <strain evidence="5 6">KCTC 42655</strain>
    </source>
</reference>
<evidence type="ECO:0000313" key="5">
    <source>
        <dbReference type="EMBL" id="MET1491697.1"/>
    </source>
</evidence>
<dbReference type="PANTHER" id="PTHR39181:SF1">
    <property type="entry name" value="TYROSINE-PROTEIN PHOSPHATASE YWQE"/>
    <property type="match status" value="1"/>
</dbReference>
<dbReference type="Pfam" id="PF19567">
    <property type="entry name" value="CpsB_CapC"/>
    <property type="match status" value="1"/>
</dbReference>
<evidence type="ECO:0000256" key="1">
    <source>
        <dbReference type="ARBA" id="ARBA00005750"/>
    </source>
</evidence>
<evidence type="ECO:0000256" key="4">
    <source>
        <dbReference type="ARBA" id="ARBA00051722"/>
    </source>
</evidence>
<gene>
    <name evidence="5" type="ORF">ABVT11_17800</name>
</gene>
<dbReference type="InterPro" id="IPR016667">
    <property type="entry name" value="Caps_polysacc_synth_CpsB/CapC"/>
</dbReference>
<comment type="catalytic activity">
    <reaction evidence="4">
        <text>O-phospho-L-tyrosyl-[protein] + H2O = L-tyrosyl-[protein] + phosphate</text>
        <dbReference type="Rhea" id="RHEA:10684"/>
        <dbReference type="Rhea" id="RHEA-COMP:10136"/>
        <dbReference type="Rhea" id="RHEA-COMP:20101"/>
        <dbReference type="ChEBI" id="CHEBI:15377"/>
        <dbReference type="ChEBI" id="CHEBI:43474"/>
        <dbReference type="ChEBI" id="CHEBI:46858"/>
        <dbReference type="ChEBI" id="CHEBI:61978"/>
        <dbReference type="EC" id="3.1.3.48"/>
    </reaction>
</comment>
<keyword evidence="3 5" id="KW-0378">Hydrolase</keyword>
<dbReference type="Proteomes" id="UP001548590">
    <property type="component" value="Unassembled WGS sequence"/>
</dbReference>
<name>A0ABV2CVD2_9RHOO</name>
<evidence type="ECO:0000256" key="2">
    <source>
        <dbReference type="ARBA" id="ARBA00013064"/>
    </source>
</evidence>